<dbReference type="EMBL" id="JARJFB010000041">
    <property type="protein sequence ID" value="MEA0970738.1"/>
    <property type="molecule type" value="Genomic_DNA"/>
</dbReference>
<name>A0ABU5NC31_9RICK</name>
<evidence type="ECO:0000313" key="2">
    <source>
        <dbReference type="Proteomes" id="UP001291687"/>
    </source>
</evidence>
<proteinExistence type="predicted"/>
<dbReference type="Proteomes" id="UP001291687">
    <property type="component" value="Unassembled WGS sequence"/>
</dbReference>
<organism evidence="1 2">
    <name type="scientific">Candidatus Megaera venefica</name>
    <dbReference type="NCBI Taxonomy" id="2055910"/>
    <lineage>
        <taxon>Bacteria</taxon>
        <taxon>Pseudomonadati</taxon>
        <taxon>Pseudomonadota</taxon>
        <taxon>Alphaproteobacteria</taxon>
        <taxon>Rickettsiales</taxon>
        <taxon>Rickettsiaceae</taxon>
        <taxon>Candidatus Megaera</taxon>
    </lineage>
</organism>
<keyword evidence="2" id="KW-1185">Reference proteome</keyword>
<dbReference type="RefSeq" id="WP_322776639.1">
    <property type="nucleotide sequence ID" value="NZ_JARJFB010000041.1"/>
</dbReference>
<dbReference type="InterPro" id="IPR043519">
    <property type="entry name" value="NT_sf"/>
</dbReference>
<accession>A0ABU5NC31</accession>
<protein>
    <submittedName>
        <fullName evidence="1">Uncharacterized protein</fullName>
    </submittedName>
</protein>
<dbReference type="Gene3D" id="3.30.460.10">
    <property type="entry name" value="Beta Polymerase, domain 2"/>
    <property type="match status" value="1"/>
</dbReference>
<gene>
    <name evidence="1" type="ORF">Megvenef_00706</name>
</gene>
<reference evidence="1 2" key="1">
    <citation type="submission" date="2023-03" db="EMBL/GenBank/DDBJ databases">
        <title>Host association and intracellularity evolved multiple times independently in the Rickettsiales.</title>
        <authorList>
            <person name="Castelli M."/>
            <person name="Nardi T."/>
            <person name="Gammuto L."/>
            <person name="Bellinzona G."/>
            <person name="Sabaneyeva E."/>
            <person name="Potekhin A."/>
            <person name="Serra V."/>
            <person name="Petroni G."/>
            <person name="Sassera D."/>
        </authorList>
    </citation>
    <scope>NUCLEOTIDE SEQUENCE [LARGE SCALE GENOMIC DNA]</scope>
    <source>
        <strain evidence="1 2">Sr 2-6</strain>
    </source>
</reference>
<evidence type="ECO:0000313" key="1">
    <source>
        <dbReference type="EMBL" id="MEA0970738.1"/>
    </source>
</evidence>
<comment type="caution">
    <text evidence="1">The sequence shown here is derived from an EMBL/GenBank/DDBJ whole genome shotgun (WGS) entry which is preliminary data.</text>
</comment>
<sequence length="123" mass="14545">MIHISSKYLQIISEILKKYPYSFYTYRSRVKGREEKFLELDLYVVDQTISESIIAFLKEELKDSNISIPVNIISWFDIQEDFRWLIEKDLTIFHTNPNFIKAKTNQFSKSTYLPSPSVKTLPA</sequence>